<evidence type="ECO:0000313" key="4">
    <source>
        <dbReference type="Proteomes" id="UP000287188"/>
    </source>
</evidence>
<dbReference type="CDD" id="cd07814">
    <property type="entry name" value="SRPBCC_CalC_Aha1-like"/>
    <property type="match status" value="1"/>
</dbReference>
<protein>
    <recommendedName>
        <fullName evidence="2">Activator of Hsp90 ATPase homologue 1/2-like C-terminal domain-containing protein</fullName>
    </recommendedName>
</protein>
<proteinExistence type="inferred from homology"/>
<dbReference type="SUPFAM" id="SSF55961">
    <property type="entry name" value="Bet v1-like"/>
    <property type="match status" value="1"/>
</dbReference>
<dbReference type="SUPFAM" id="SSF50044">
    <property type="entry name" value="SH3-domain"/>
    <property type="match status" value="2"/>
</dbReference>
<dbReference type="InterPro" id="IPR013538">
    <property type="entry name" value="ASHA1/2-like_C"/>
</dbReference>
<evidence type="ECO:0000256" key="1">
    <source>
        <dbReference type="ARBA" id="ARBA00006817"/>
    </source>
</evidence>
<organism evidence="3 4">
    <name type="scientific">Dictyobacter kobayashii</name>
    <dbReference type="NCBI Taxonomy" id="2014872"/>
    <lineage>
        <taxon>Bacteria</taxon>
        <taxon>Bacillati</taxon>
        <taxon>Chloroflexota</taxon>
        <taxon>Ktedonobacteria</taxon>
        <taxon>Ktedonobacterales</taxon>
        <taxon>Dictyobacteraceae</taxon>
        <taxon>Dictyobacter</taxon>
    </lineage>
</organism>
<comment type="similarity">
    <text evidence="1">Belongs to the AHA1 family.</text>
</comment>
<dbReference type="Proteomes" id="UP000287188">
    <property type="component" value="Unassembled WGS sequence"/>
</dbReference>
<dbReference type="InterPro" id="IPR023393">
    <property type="entry name" value="START-like_dom_sf"/>
</dbReference>
<dbReference type="InterPro" id="IPR036028">
    <property type="entry name" value="SH3-like_dom_sf"/>
</dbReference>
<accession>A0A402AQG2</accession>
<evidence type="ECO:0000259" key="2">
    <source>
        <dbReference type="Pfam" id="PF08327"/>
    </source>
</evidence>
<gene>
    <name evidence="3" type="ORF">KDK_50690</name>
</gene>
<dbReference type="AlphaFoldDB" id="A0A402AQG2"/>
<dbReference type="RefSeq" id="WP_126552822.1">
    <property type="nucleotide sequence ID" value="NZ_BIFS01000001.1"/>
</dbReference>
<dbReference type="OrthoDB" id="9805228at2"/>
<reference evidence="4" key="1">
    <citation type="submission" date="2018-12" db="EMBL/GenBank/DDBJ databases">
        <title>Tengunoibacter tsumagoiensis gen. nov., sp. nov., Dictyobacter kobayashii sp. nov., D. alpinus sp. nov., and D. joshuensis sp. nov. and description of Dictyobacteraceae fam. nov. within the order Ktedonobacterales isolated from Tengu-no-mugimeshi.</title>
        <authorList>
            <person name="Wang C.M."/>
            <person name="Zheng Y."/>
            <person name="Sakai Y."/>
            <person name="Toyoda A."/>
            <person name="Minakuchi Y."/>
            <person name="Abe K."/>
            <person name="Yokota A."/>
            <person name="Yabe S."/>
        </authorList>
    </citation>
    <scope>NUCLEOTIDE SEQUENCE [LARGE SCALE GENOMIC DNA]</scope>
    <source>
        <strain evidence="4">Uno11</strain>
    </source>
</reference>
<dbReference type="Pfam" id="PF08327">
    <property type="entry name" value="AHSA1"/>
    <property type="match status" value="1"/>
</dbReference>
<dbReference type="EMBL" id="BIFS01000001">
    <property type="protein sequence ID" value="GCE21269.1"/>
    <property type="molecule type" value="Genomic_DNA"/>
</dbReference>
<keyword evidence="4" id="KW-1185">Reference proteome</keyword>
<feature type="domain" description="Activator of Hsp90 ATPase homologue 1/2-like C-terminal" evidence="2">
    <location>
        <begin position="27"/>
        <end position="146"/>
    </location>
</feature>
<sequence>MIAIQLPSGPDTLLVAADFPQVAAPIIFNHWIEPTLLRRWWPQEAEVQPEPGGNYHLSWPQMGWHLRGHYTAFEPGQLLAFSWQWDHTPEDGEKIVQVRFEPMETDGTRLLLSHGPYTDTPQDQKLRIEDHLAGWIYFLPRLQKLLDVKRYRVVKNYGMSNTDPFEVRAGESFEVSGKVDAWDGNSDWIWIWCTDPRGKSGWVSKNMIDFHADGKTGSARSAYTARELTVSVGNELMGDQADSGWLWCTNRQGENGWVPLAHLSLLT</sequence>
<name>A0A402AQG2_9CHLR</name>
<comment type="caution">
    <text evidence="3">The sequence shown here is derived from an EMBL/GenBank/DDBJ whole genome shotgun (WGS) entry which is preliminary data.</text>
</comment>
<dbReference type="Gene3D" id="3.30.530.20">
    <property type="match status" value="1"/>
</dbReference>
<evidence type="ECO:0000313" key="3">
    <source>
        <dbReference type="EMBL" id="GCE21269.1"/>
    </source>
</evidence>